<evidence type="ECO:0000313" key="1">
    <source>
        <dbReference type="EMBL" id="ADG89323.1"/>
    </source>
</evidence>
<reference evidence="1 2" key="1">
    <citation type="submission" date="2010-01" db="EMBL/GenBank/DDBJ databases">
        <title>The complete genome of Thermobispora bispora DSM 43833.</title>
        <authorList>
            <consortium name="US DOE Joint Genome Institute (JGI-PGF)"/>
            <person name="Lucas S."/>
            <person name="Copeland A."/>
            <person name="Lapidus A."/>
            <person name="Glavina del Rio T."/>
            <person name="Dalin E."/>
            <person name="Tice H."/>
            <person name="Bruce D."/>
            <person name="Goodwin L."/>
            <person name="Pitluck S."/>
            <person name="Kyrpides N."/>
            <person name="Mavromatis K."/>
            <person name="Ivanova N."/>
            <person name="Mikhailova N."/>
            <person name="Chertkov O."/>
            <person name="Brettin T."/>
            <person name="Detter J.C."/>
            <person name="Han C."/>
            <person name="Larimer F."/>
            <person name="Land M."/>
            <person name="Hauser L."/>
            <person name="Markowitz V."/>
            <person name="Cheng J.-F."/>
            <person name="Hugenholtz P."/>
            <person name="Woyke T."/>
            <person name="Wu D."/>
            <person name="Jando M."/>
            <person name="Schneider S."/>
            <person name="Klenk H.-P."/>
            <person name="Eisen J.A."/>
        </authorList>
    </citation>
    <scope>NUCLEOTIDE SEQUENCE [LARGE SCALE GENOMIC DNA]</scope>
    <source>
        <strain evidence="2">ATCC 19993 / DSM 43833 / CBS 139.67 / JCM 10125 / KCTC 9307 / NBRC 14880 / R51</strain>
    </source>
</reference>
<gene>
    <name evidence="1" type="ordered locus">Tbis_2622</name>
</gene>
<name>D6Y5C8_THEBD</name>
<dbReference type="Pfam" id="PF19562">
    <property type="entry name" value="DUF6084"/>
    <property type="match status" value="1"/>
</dbReference>
<dbReference type="InterPro" id="IPR045730">
    <property type="entry name" value="DUF6084"/>
</dbReference>
<dbReference type="STRING" id="469371.Tbis_2622"/>
<accession>D6Y5C8</accession>
<dbReference type="EMBL" id="CP001874">
    <property type="protein sequence ID" value="ADG89323.1"/>
    <property type="molecule type" value="Genomic_DNA"/>
</dbReference>
<dbReference type="AlphaFoldDB" id="D6Y5C8"/>
<dbReference type="HOGENOM" id="CLU_1155880_0_0_11"/>
<protein>
    <submittedName>
        <fullName evidence="1">Uncharacterized protein</fullName>
    </submittedName>
</protein>
<sequence>MTAVLPEAASPPRLRITVEGAEAVGFAASPTLRFLLRIDGDGDVRSVLLTTRIRIAAPRRTHTAEEKERLAELFGPPAEWGRTLHALEWAQTVTQVPPFTGSTVTAVDVPCTYDFDVAATKYLHCLADGEVPLEFLFTGTVFYEADGRLLAARIPHGTGAEHRMPVRVWRDVMDRYFPSSAWLRLSREVFDRLYAYRVRHTLLSWDETVDALLRAGGE</sequence>
<keyword evidence="2" id="KW-1185">Reference proteome</keyword>
<dbReference type="OrthoDB" id="115056at2"/>
<proteinExistence type="predicted"/>
<dbReference type="Proteomes" id="UP000006640">
    <property type="component" value="Chromosome"/>
</dbReference>
<organism evidence="1 2">
    <name type="scientific">Thermobispora bispora (strain ATCC 19993 / DSM 43833 / CBS 139.67 / JCM 10125 / KCTC 9307 / NBRC 14880 / R51)</name>
    <dbReference type="NCBI Taxonomy" id="469371"/>
    <lineage>
        <taxon>Bacteria</taxon>
        <taxon>Bacillati</taxon>
        <taxon>Actinomycetota</taxon>
        <taxon>Actinomycetes</taxon>
        <taxon>Streptosporangiales</taxon>
        <taxon>Streptosporangiaceae</taxon>
        <taxon>Thermobispora</taxon>
    </lineage>
</organism>
<dbReference type="eggNOG" id="ENOG5030M2D">
    <property type="taxonomic scope" value="Bacteria"/>
</dbReference>
<dbReference type="RefSeq" id="WP_013132856.1">
    <property type="nucleotide sequence ID" value="NC_014165.1"/>
</dbReference>
<evidence type="ECO:0000313" key="2">
    <source>
        <dbReference type="Proteomes" id="UP000006640"/>
    </source>
</evidence>
<dbReference type="KEGG" id="tbi:Tbis_2622"/>